<dbReference type="InterPro" id="IPR029044">
    <property type="entry name" value="Nucleotide-diphossugar_trans"/>
</dbReference>
<dbReference type="SUPFAM" id="SSF53448">
    <property type="entry name" value="Nucleotide-diphospho-sugar transferases"/>
    <property type="match status" value="1"/>
</dbReference>
<evidence type="ECO:0000256" key="2">
    <source>
        <dbReference type="ARBA" id="ARBA00022679"/>
    </source>
</evidence>
<keyword evidence="5" id="KW-1185">Reference proteome</keyword>
<dbReference type="GO" id="GO:0046872">
    <property type="term" value="F:metal ion binding"/>
    <property type="evidence" value="ECO:0007669"/>
    <property type="project" value="UniProtKB-KW"/>
</dbReference>
<comment type="caution">
    <text evidence="4">The sequence shown here is derived from an EMBL/GenBank/DDBJ whole genome shotgun (WGS) entry which is preliminary data.</text>
</comment>
<evidence type="ECO:0000256" key="1">
    <source>
        <dbReference type="ARBA" id="ARBA00022676"/>
    </source>
</evidence>
<dbReference type="GO" id="GO:0016757">
    <property type="term" value="F:glycosyltransferase activity"/>
    <property type="evidence" value="ECO:0007669"/>
    <property type="project" value="UniProtKB-KW"/>
</dbReference>
<dbReference type="AlphaFoldDB" id="A0A8J7GGL0"/>
<dbReference type="RefSeq" id="WP_197003319.1">
    <property type="nucleotide sequence ID" value="NZ_BONS01000036.1"/>
</dbReference>
<keyword evidence="1" id="KW-0328">Glycosyltransferase</keyword>
<organism evidence="4 5">
    <name type="scientific">Longispora fulva</name>
    <dbReference type="NCBI Taxonomy" id="619741"/>
    <lineage>
        <taxon>Bacteria</taxon>
        <taxon>Bacillati</taxon>
        <taxon>Actinomycetota</taxon>
        <taxon>Actinomycetes</taxon>
        <taxon>Micromonosporales</taxon>
        <taxon>Micromonosporaceae</taxon>
        <taxon>Longispora</taxon>
    </lineage>
</organism>
<dbReference type="CDD" id="cd04194">
    <property type="entry name" value="GT8_A4GalT_like"/>
    <property type="match status" value="1"/>
</dbReference>
<dbReference type="PANTHER" id="PTHR13778:SF47">
    <property type="entry name" value="LIPOPOLYSACCHARIDE 1,3-GALACTOSYLTRANSFERASE"/>
    <property type="match status" value="1"/>
</dbReference>
<evidence type="ECO:0000313" key="4">
    <source>
        <dbReference type="EMBL" id="MBG6136327.1"/>
    </source>
</evidence>
<dbReference type="Pfam" id="PF01501">
    <property type="entry name" value="Glyco_transf_8"/>
    <property type="match status" value="1"/>
</dbReference>
<gene>
    <name evidence="4" type="ORF">IW245_002521</name>
</gene>
<accession>A0A8J7GGL0</accession>
<protein>
    <submittedName>
        <fullName evidence="4">Lipopolysaccharide biosynthesis glycosyltransferase</fullName>
    </submittedName>
</protein>
<keyword evidence="2" id="KW-0808">Transferase</keyword>
<dbReference type="Proteomes" id="UP000622552">
    <property type="component" value="Unassembled WGS sequence"/>
</dbReference>
<reference evidence="4" key="1">
    <citation type="submission" date="2020-11" db="EMBL/GenBank/DDBJ databases">
        <title>Sequencing the genomes of 1000 actinobacteria strains.</title>
        <authorList>
            <person name="Klenk H.-P."/>
        </authorList>
    </citation>
    <scope>NUCLEOTIDE SEQUENCE</scope>
    <source>
        <strain evidence="4">DSM 45356</strain>
    </source>
</reference>
<dbReference type="Gene3D" id="3.90.550.10">
    <property type="entry name" value="Spore Coat Polysaccharide Biosynthesis Protein SpsA, Chain A"/>
    <property type="match status" value="1"/>
</dbReference>
<dbReference type="PANTHER" id="PTHR13778">
    <property type="entry name" value="GLYCOSYLTRANSFERASE 8 DOMAIN-CONTAINING PROTEIN"/>
    <property type="match status" value="1"/>
</dbReference>
<evidence type="ECO:0000313" key="5">
    <source>
        <dbReference type="Proteomes" id="UP000622552"/>
    </source>
</evidence>
<name>A0A8J7GGL0_9ACTN</name>
<dbReference type="InterPro" id="IPR002495">
    <property type="entry name" value="Glyco_trans_8"/>
</dbReference>
<dbReference type="EMBL" id="JADOUF010000001">
    <property type="protein sequence ID" value="MBG6136327.1"/>
    <property type="molecule type" value="Genomic_DNA"/>
</dbReference>
<proteinExistence type="predicted"/>
<sequence>MSGLNLAPIVLCVDGRYREPGCVLMQSLAEAHSEMVGDLRVVVVHHDLLQHDRRMLRHHADRLGLSLTLRQVDHRTGALPVGEWVSEAVYLRLQLADLLADEDHVLYVDCDTLVLGDLVPLLARRITDPLAAVLDAQNPRIGHGIALPGWQELGIERGREYFNSGVMLLNLPASREANLFGRAWQFLDQHPNAGRFWDQCALNWAAADNWIRLPYRWNTFALSTLARQSGFVHYAEEFCPLADLLAAEETASILHFAGSLKPWNNYPLGPLLDTYTRFSRSISTEESHVGVFPI</sequence>
<evidence type="ECO:0000256" key="3">
    <source>
        <dbReference type="ARBA" id="ARBA00022723"/>
    </source>
</evidence>
<dbReference type="InterPro" id="IPR050748">
    <property type="entry name" value="Glycosyltrans_8_dom-fam"/>
</dbReference>
<keyword evidence="3" id="KW-0479">Metal-binding</keyword>